<evidence type="ECO:0000256" key="1">
    <source>
        <dbReference type="SAM" id="Phobius"/>
    </source>
</evidence>
<feature type="transmembrane region" description="Helical" evidence="1">
    <location>
        <begin position="82"/>
        <end position="102"/>
    </location>
</feature>
<proteinExistence type="predicted"/>
<comment type="caution">
    <text evidence="2">The sequence shown here is derived from an EMBL/GenBank/DDBJ whole genome shotgun (WGS) entry which is preliminary data.</text>
</comment>
<accession>A0ABV6DLX5</accession>
<feature type="transmembrane region" description="Helical" evidence="1">
    <location>
        <begin position="20"/>
        <end position="39"/>
    </location>
</feature>
<gene>
    <name evidence="2" type="ORF">ACFFK0_14480</name>
</gene>
<protein>
    <recommendedName>
        <fullName evidence="4">ABC transporter permease</fullName>
    </recommendedName>
</protein>
<feature type="transmembrane region" description="Helical" evidence="1">
    <location>
        <begin position="145"/>
        <end position="161"/>
    </location>
</feature>
<dbReference type="RefSeq" id="WP_377470965.1">
    <property type="nucleotide sequence ID" value="NZ_JBHLWN010000060.1"/>
</dbReference>
<organism evidence="2 3">
    <name type="scientific">Paenibacillus chartarius</name>
    <dbReference type="NCBI Taxonomy" id="747481"/>
    <lineage>
        <taxon>Bacteria</taxon>
        <taxon>Bacillati</taxon>
        <taxon>Bacillota</taxon>
        <taxon>Bacilli</taxon>
        <taxon>Bacillales</taxon>
        <taxon>Paenibacillaceae</taxon>
        <taxon>Paenibacillus</taxon>
    </lineage>
</organism>
<sequence length="169" mass="19455">MSVASYFIRKVPEIEPYKTFLMYILFFIAIKVLFELHYHQVLIVTLLGYIGFGLLQTLVVYACMALGLVTMEQMSQMGPANYLVVFVSMIVISGIVALMVRYRYGFSFISRHARFTYKSPDKIVAMFILASGVIALSILRTSDWIMMLALAVNFYLLLQFARHRELEDH</sequence>
<evidence type="ECO:0000313" key="2">
    <source>
        <dbReference type="EMBL" id="MFC0213647.1"/>
    </source>
</evidence>
<evidence type="ECO:0008006" key="4">
    <source>
        <dbReference type="Google" id="ProtNLM"/>
    </source>
</evidence>
<dbReference type="EMBL" id="JBHLWN010000060">
    <property type="protein sequence ID" value="MFC0213647.1"/>
    <property type="molecule type" value="Genomic_DNA"/>
</dbReference>
<keyword evidence="1" id="KW-0472">Membrane</keyword>
<dbReference type="Proteomes" id="UP001589776">
    <property type="component" value="Unassembled WGS sequence"/>
</dbReference>
<feature type="transmembrane region" description="Helical" evidence="1">
    <location>
        <begin position="123"/>
        <end position="139"/>
    </location>
</feature>
<feature type="transmembrane region" description="Helical" evidence="1">
    <location>
        <begin position="46"/>
        <end position="70"/>
    </location>
</feature>
<keyword evidence="1" id="KW-0812">Transmembrane</keyword>
<keyword evidence="1" id="KW-1133">Transmembrane helix</keyword>
<name>A0ABV6DLX5_9BACL</name>
<evidence type="ECO:0000313" key="3">
    <source>
        <dbReference type="Proteomes" id="UP001589776"/>
    </source>
</evidence>
<reference evidence="2 3" key="1">
    <citation type="submission" date="2024-09" db="EMBL/GenBank/DDBJ databases">
        <authorList>
            <person name="Sun Q."/>
            <person name="Mori K."/>
        </authorList>
    </citation>
    <scope>NUCLEOTIDE SEQUENCE [LARGE SCALE GENOMIC DNA]</scope>
    <source>
        <strain evidence="2 3">CCM 7759</strain>
    </source>
</reference>
<keyword evidence="3" id="KW-1185">Reference proteome</keyword>